<name>A0ABY0GVZ5_9PEZI</name>
<evidence type="ECO:0000313" key="2">
    <source>
        <dbReference type="Proteomes" id="UP000294003"/>
    </source>
</evidence>
<proteinExistence type="predicted"/>
<keyword evidence="2" id="KW-1185">Reference proteome</keyword>
<evidence type="ECO:0000313" key="1">
    <source>
        <dbReference type="EMBL" id="RYO78193.1"/>
    </source>
</evidence>
<protein>
    <recommendedName>
        <fullName evidence="3">CYTH domain-containing protein</fullName>
    </recommendedName>
</protein>
<sequence>MSDRPNETLTAVLCEDHWQIDSERRSYITFKADGSGQIVLRRDMPIAICAEIEWRPVNRESFDDANLDIGDGADGVSPSIAAEFEMEITLTKRRPASWGPRVERLRINEHQLTEDAFSPKTYRVTLERGEFRSREDLSRFGASEMPGWAERFALRLRFDKSPYPPRQEWRQPEGMPDANKVWEWKEFCGRRFPRT</sequence>
<dbReference type="Proteomes" id="UP000294003">
    <property type="component" value="Unassembled WGS sequence"/>
</dbReference>
<accession>A0ABY0GVZ5</accession>
<comment type="caution">
    <text evidence="1">The sequence shown here is derived from an EMBL/GenBank/DDBJ whole genome shotgun (WGS) entry which is preliminary data.</text>
</comment>
<organism evidence="1 2">
    <name type="scientific">Monosporascus cannonballus</name>
    <dbReference type="NCBI Taxonomy" id="155416"/>
    <lineage>
        <taxon>Eukaryota</taxon>
        <taxon>Fungi</taxon>
        <taxon>Dikarya</taxon>
        <taxon>Ascomycota</taxon>
        <taxon>Pezizomycotina</taxon>
        <taxon>Sordariomycetes</taxon>
        <taxon>Xylariomycetidae</taxon>
        <taxon>Xylariales</taxon>
        <taxon>Xylariales incertae sedis</taxon>
        <taxon>Monosporascus</taxon>
    </lineage>
</organism>
<reference evidence="1 2" key="1">
    <citation type="submission" date="2018-06" db="EMBL/GenBank/DDBJ databases">
        <title>Complete Genomes of Monosporascus.</title>
        <authorList>
            <person name="Robinson A.J."/>
            <person name="Natvig D.O."/>
        </authorList>
    </citation>
    <scope>NUCLEOTIDE SEQUENCE [LARGE SCALE GENOMIC DNA]</scope>
    <source>
        <strain evidence="1 2">CBS 609.92</strain>
    </source>
</reference>
<dbReference type="EMBL" id="QJNS01000400">
    <property type="protein sequence ID" value="RYO78193.1"/>
    <property type="molecule type" value="Genomic_DNA"/>
</dbReference>
<gene>
    <name evidence="1" type="ORF">DL762_008820</name>
</gene>
<evidence type="ECO:0008006" key="3">
    <source>
        <dbReference type="Google" id="ProtNLM"/>
    </source>
</evidence>